<evidence type="ECO:0000259" key="2">
    <source>
        <dbReference type="PROSITE" id="PS50914"/>
    </source>
</evidence>
<dbReference type="InterPro" id="IPR014004">
    <property type="entry name" value="Transpt-assoc_nodulatn_dom_bac"/>
</dbReference>
<sequence length="334" mass="33703">MFSTTTLQRTSAAVALSAAMLLAAGCKKTIDDATLTQNVQKALAADPTISKQTLQTSVTNGVVTLTGNVTDDTASAVAAQDAAKVAGVKEVINSIQVAGIQVTPTVTSPAAPENPRPATQTERQIIATQKTLPPPAANTPPPPPKPVVRNITLPAGSAIPVRITETLESGHTETGTPFNGTVTHSVTSNGYVIIPAGSAVSGRVVEAKDAGHFKGNSLLAIQLTAVRRHGQLIQIATDTYSVEGKGRGKNTALKIGGGAAAGALLGGLFGGGKGAGIGALAGGGAGTAYQGMTRGQQVTISSETLIRFRTTAPITVQTTEAASDEEPTSGLQTR</sequence>
<reference evidence="5" key="2">
    <citation type="journal article" date="2019" name="Int. J. Syst. Evol. Microbiol.">
        <title>The Global Catalogue of Microorganisms (GCM) 10K type strain sequencing project: providing services to taxonomists for standard genome sequencing and annotation.</title>
        <authorList>
            <consortium name="The Broad Institute Genomics Platform"/>
            <consortium name="The Broad Institute Genome Sequencing Center for Infectious Disease"/>
            <person name="Wu L."/>
            <person name="Ma J."/>
        </authorList>
    </citation>
    <scope>NUCLEOTIDE SEQUENCE [LARGE SCALE GENOMIC DNA]</scope>
    <source>
        <strain evidence="5">CGMCC 1.16026</strain>
    </source>
</reference>
<feature type="domain" description="BON" evidence="2">
    <location>
        <begin position="31"/>
        <end position="99"/>
    </location>
</feature>
<reference evidence="3" key="3">
    <citation type="submission" date="2024-09" db="EMBL/GenBank/DDBJ databases">
        <authorList>
            <person name="Sun Q."/>
            <person name="Mori K."/>
        </authorList>
    </citation>
    <scope>NUCLEOTIDE SEQUENCE</scope>
    <source>
        <strain evidence="3">NBRC 107139</strain>
    </source>
</reference>
<feature type="signal peptide" evidence="1">
    <location>
        <begin position="1"/>
        <end position="23"/>
    </location>
</feature>
<dbReference type="PANTHER" id="PTHR34606">
    <property type="entry name" value="BON DOMAIN-CONTAINING PROTEIN"/>
    <property type="match status" value="1"/>
</dbReference>
<evidence type="ECO:0000313" key="5">
    <source>
        <dbReference type="Proteomes" id="UP001596391"/>
    </source>
</evidence>
<dbReference type="Proteomes" id="UP001596391">
    <property type="component" value="Unassembled WGS sequence"/>
</dbReference>
<feature type="chain" id="PRO_5045033305" evidence="1">
    <location>
        <begin position="24"/>
        <end position="334"/>
    </location>
</feature>
<proteinExistence type="predicted"/>
<evidence type="ECO:0000256" key="1">
    <source>
        <dbReference type="SAM" id="SignalP"/>
    </source>
</evidence>
<dbReference type="PROSITE" id="PS50914">
    <property type="entry name" value="BON"/>
    <property type="match status" value="1"/>
</dbReference>
<dbReference type="InterPro" id="IPR042217">
    <property type="entry name" value="T4SS_VirB10/TrbI"/>
</dbReference>
<keyword evidence="5" id="KW-1185">Reference proteome</keyword>
<gene>
    <name evidence="3" type="ORF">ACFQBQ_00135</name>
    <name evidence="4" type="ORF">ACFQBQ_18495</name>
</gene>
<evidence type="ECO:0000313" key="3">
    <source>
        <dbReference type="EMBL" id="MFC6644029.1"/>
    </source>
</evidence>
<reference evidence="3" key="1">
    <citation type="journal article" date="2014" name="Int. J. Syst. Evol. Microbiol.">
        <title>Complete genome of a new Firmicutes species belonging to the dominant human colonic microbiota ('Ruminococcus bicirculans') reveals two chromosomes and a selective capacity to utilize plant glucans.</title>
        <authorList>
            <consortium name="NISC Comparative Sequencing Program"/>
            <person name="Wegmann U."/>
            <person name="Louis P."/>
            <person name="Goesmann A."/>
            <person name="Henrissat B."/>
            <person name="Duncan S.H."/>
            <person name="Flint H.J."/>
        </authorList>
    </citation>
    <scope>NUCLEOTIDE SEQUENCE</scope>
    <source>
        <strain evidence="3">NBRC 107139</strain>
    </source>
</reference>
<protein>
    <submittedName>
        <fullName evidence="3">BON domain-containing protein</fullName>
    </submittedName>
</protein>
<organism evidence="3 5">
    <name type="scientific">Granulicella cerasi</name>
    <dbReference type="NCBI Taxonomy" id="741063"/>
    <lineage>
        <taxon>Bacteria</taxon>
        <taxon>Pseudomonadati</taxon>
        <taxon>Acidobacteriota</taxon>
        <taxon>Terriglobia</taxon>
        <taxon>Terriglobales</taxon>
        <taxon>Acidobacteriaceae</taxon>
        <taxon>Granulicella</taxon>
    </lineage>
</organism>
<dbReference type="InterPro" id="IPR051686">
    <property type="entry name" value="Lipoprotein_DolP"/>
</dbReference>
<name>A0ABW1Z4F1_9BACT</name>
<evidence type="ECO:0000313" key="4">
    <source>
        <dbReference type="EMBL" id="MFC6647520.1"/>
    </source>
</evidence>
<dbReference type="EMBL" id="JBHSWI010000001">
    <property type="protein sequence ID" value="MFC6644029.1"/>
    <property type="molecule type" value="Genomic_DNA"/>
</dbReference>
<dbReference type="RefSeq" id="WP_263370585.1">
    <property type="nucleotide sequence ID" value="NZ_JAGSYD010000002.1"/>
</dbReference>
<comment type="caution">
    <text evidence="3">The sequence shown here is derived from an EMBL/GenBank/DDBJ whole genome shotgun (WGS) entry which is preliminary data.</text>
</comment>
<dbReference type="SMART" id="SM00749">
    <property type="entry name" value="BON"/>
    <property type="match status" value="1"/>
</dbReference>
<dbReference type="Gene3D" id="2.40.128.260">
    <property type="entry name" value="Type IV secretion system, VirB10/TraB/TrbI"/>
    <property type="match status" value="1"/>
</dbReference>
<dbReference type="InterPro" id="IPR007055">
    <property type="entry name" value="BON_dom"/>
</dbReference>
<accession>A0ABW1Z4F1</accession>
<dbReference type="EMBL" id="JBHSWI010000001">
    <property type="protein sequence ID" value="MFC6647520.1"/>
    <property type="molecule type" value="Genomic_DNA"/>
</dbReference>
<dbReference type="Pfam" id="PF04972">
    <property type="entry name" value="BON"/>
    <property type="match status" value="1"/>
</dbReference>
<dbReference type="PANTHER" id="PTHR34606:SF15">
    <property type="entry name" value="BON DOMAIN-CONTAINING PROTEIN"/>
    <property type="match status" value="1"/>
</dbReference>
<keyword evidence="1" id="KW-0732">Signal</keyword>
<dbReference type="Gene3D" id="3.30.1340.30">
    <property type="match status" value="1"/>
</dbReference>